<evidence type="ECO:0000256" key="10">
    <source>
        <dbReference type="ARBA" id="ARBA00079280"/>
    </source>
</evidence>
<feature type="compositionally biased region" description="Polar residues" evidence="11">
    <location>
        <begin position="43"/>
        <end position="58"/>
    </location>
</feature>
<feature type="compositionally biased region" description="Polar residues" evidence="11">
    <location>
        <begin position="144"/>
        <end position="161"/>
    </location>
</feature>
<evidence type="ECO:0000313" key="13">
    <source>
        <dbReference type="EMBL" id="TEB39734.1"/>
    </source>
</evidence>
<dbReference type="PROSITE" id="PS50035">
    <property type="entry name" value="PLD"/>
    <property type="match status" value="2"/>
</dbReference>
<feature type="region of interest" description="Disordered" evidence="11">
    <location>
        <begin position="712"/>
        <end position="849"/>
    </location>
</feature>
<evidence type="ECO:0000256" key="5">
    <source>
        <dbReference type="ARBA" id="ARBA00022801"/>
    </source>
</evidence>
<accession>A0A4Y7U0E3</accession>
<dbReference type="Pfam" id="PF13091">
    <property type="entry name" value="PLDc_2"/>
    <property type="match status" value="1"/>
</dbReference>
<feature type="compositionally biased region" description="Polar residues" evidence="11">
    <location>
        <begin position="1766"/>
        <end position="1777"/>
    </location>
</feature>
<dbReference type="STRING" id="71717.A0A4Y7U0E3"/>
<dbReference type="CDD" id="cd09138">
    <property type="entry name" value="PLDc_vPLD1_2_yPLD_like_1"/>
    <property type="match status" value="1"/>
</dbReference>
<dbReference type="Gene3D" id="3.30.870.10">
    <property type="entry name" value="Endonuclease Chain A"/>
    <property type="match status" value="2"/>
</dbReference>
<evidence type="ECO:0000256" key="8">
    <source>
        <dbReference type="ARBA" id="ARBA00042228"/>
    </source>
</evidence>
<feature type="region of interest" description="Disordered" evidence="11">
    <location>
        <begin position="863"/>
        <end position="919"/>
    </location>
</feature>
<dbReference type="InterPro" id="IPR025202">
    <property type="entry name" value="PLD-like_dom"/>
</dbReference>
<dbReference type="InterPro" id="IPR015679">
    <property type="entry name" value="PLipase_D_fam"/>
</dbReference>
<feature type="compositionally biased region" description="Polar residues" evidence="11">
    <location>
        <begin position="1603"/>
        <end position="1618"/>
    </location>
</feature>
<feature type="compositionally biased region" description="Basic and acidic residues" evidence="11">
    <location>
        <begin position="1778"/>
        <end position="1789"/>
    </location>
</feature>
<feature type="domain" description="PLD phosphodiesterase" evidence="12">
    <location>
        <begin position="1089"/>
        <end position="1116"/>
    </location>
</feature>
<dbReference type="GO" id="GO:0004630">
    <property type="term" value="F:phospholipase D activity"/>
    <property type="evidence" value="ECO:0007669"/>
    <property type="project" value="UniProtKB-EC"/>
</dbReference>
<evidence type="ECO:0000256" key="7">
    <source>
        <dbReference type="ARBA" id="ARBA00023098"/>
    </source>
</evidence>
<feature type="region of interest" description="Disordered" evidence="11">
    <location>
        <begin position="646"/>
        <end position="668"/>
    </location>
</feature>
<feature type="region of interest" description="Disordered" evidence="11">
    <location>
        <begin position="309"/>
        <end position="338"/>
    </location>
</feature>
<feature type="compositionally biased region" description="Basic and acidic residues" evidence="11">
    <location>
        <begin position="319"/>
        <end position="328"/>
    </location>
</feature>
<sequence>MSLVAVIDHARQAAREAVEKSAEYGVDEQEAGHLKHLKHLDTTKSLSSHLRQPDTPSARTGPPRSLSFAYTPTLRHSSYPTPHDTELVPLEGAAIYDQNGQEVLFTPNGSSYGHNVADFRTPLDVVPKEKPSKDKGKKKESRMGTASTDKSNDSGDGTWNPLSRWFHDHTVDSPRPDDARADSNEYFPTVPDDLATPAPRPPASILSRIFASDSQKPEQDSPEQSEDEHPIAVYSPTINGDASERDEEAPGSPTVLHKSPVAQKRSEKQRGASHPYPASPTTTPPTPSASSPNTPISRVHRAFSLPHQIFSSPSATSDGDDHGKEAEPKGSNVGKAGWDRIRSRLPQIVRQPPLHPHASSSTAVATSVSIVDELITGRLAGLMPRLWLERDEKGHRRIPVLLHRLRLRITDSLHPLHKNKSVFRIECEYANGAARWVIYRELRDFLSLHGHYGFADTIHGASSRIQVGGERRETQVPHKPRGKLPDFPVTSLSYFKYLNRGSGLRITKPEFARLQREQLENYLISLIRYVIALSIALAQSGGAQYKAGFLRVEAVSKRVGSFISSFLTSSREEDKEGRGPNPFGRKSVGFRDRREQRWCAVRESYIVALVEPGELEVWDVFLLDSDFKIERPKRYYRQGLGTFKLGHESSDDEQDDVHGAPKTTSPSLHPHFEVGALDHHKEHGIQIKVTDDDSRSCKSAVSSIKSRVSKIFHRNGHAESTKSSKKTSSIGSRKRSLIGLGIKRGSGGSEKGEMMQDEATRRTEDMLNSKDRRMASGTTEMTHTPRPSMDSDISTPLSRRSGSITRSGGSEDGHTREPSCPAEKATTRSNSIDTLEGAQTPMMDPSVQLDGMLKTDGLENRKKVSKMGPASGAQAGPSSPQSDVPLDVDHGVRELSEEERRQKEREAVDQAVRSERAKKADSKDVSKHTFYVINSQMRLKLYARNERQMLQFITALERVAQTSPYTTKNRFDSFAPIRLNVAAQWLVDGRDYFWNLSRAILMAKETIYIHDWWLSPELLLRRPNKERYRLDRLLERKAREGVKICIVLYLEVSNRTTPTDSNYAKQRLMSLHPNIMVQRSPSHFQTGTFYWAHHEKLCVIDNTIAFMGGLDACFGRWDTPQHVLTDDNLDTDQPQIWPGKDYSNPRVADFVNLSKPEEDMYDRTKVHRMPWHDVAMQIVGQPARDLARHFVERWNYLLRIKNHSVVMPFLLPPPDYRPGELSQLGLTGTCELQIVRSAGPWSMGTPDKIECSVQNAYLKSIQMSEHFVYIENQFFITSTTVDDVKVENRIGDAIVQRIFRAHKDQKPWKCCIVIPLLPGFTFPVDHSDASAIRIILECQNRTLCRGPDSIFSRLRAVGIDPTEYISVFSLRNWAKMRGDVLTTEQVYIHAKVCIVDDRLAIIGSANINERSQRGDRDSELAAVIRDTDLIDCTMAGQPFKVGRFAHTLRIRLMREHLGIDVDSLEEDNLMDRDPVEPEYEQEIWDPSREQVGGREGGFTETTAQGNAARVRNIAHFVGDGVKQGAHGVGEAFSRKYADVFVPHYNNDNAVAPEDQLDMERTDYDSEGKRESGFASSAVPTQEEKTIMEGRPCEKNVAAGYSAESLTDGAQSSSKTSTFEGRASDGTAYGAPANAPPDDDTPPRPSQELDNDQQRTAPEVRSTLREQMSIKSSTRWAVPISRPAIHPDDFEDPICDNFWKDKWIASAAHNTEIYRKVFHAIPDDMVTTWKQYKEYVAHHDRLNKPCPSADPNGPPTAPYDYEEDSAQGHTESHASTTEFGHDETSVDGSHDPTLSESRQHRKPTKGNEPFERWEREEMETLLGELNGHLGEFCAMFRTSHDSFHGTDLWLSHFSRLLPLPIYV</sequence>
<evidence type="ECO:0000256" key="9">
    <source>
        <dbReference type="ARBA" id="ARBA00074658"/>
    </source>
</evidence>
<reference evidence="13 14" key="1">
    <citation type="journal article" date="2019" name="Nat. Ecol. Evol.">
        <title>Megaphylogeny resolves global patterns of mushroom evolution.</title>
        <authorList>
            <person name="Varga T."/>
            <person name="Krizsan K."/>
            <person name="Foldi C."/>
            <person name="Dima B."/>
            <person name="Sanchez-Garcia M."/>
            <person name="Sanchez-Ramirez S."/>
            <person name="Szollosi G.J."/>
            <person name="Szarkandi J.G."/>
            <person name="Papp V."/>
            <person name="Albert L."/>
            <person name="Andreopoulos W."/>
            <person name="Angelini C."/>
            <person name="Antonin V."/>
            <person name="Barry K.W."/>
            <person name="Bougher N.L."/>
            <person name="Buchanan P."/>
            <person name="Buyck B."/>
            <person name="Bense V."/>
            <person name="Catcheside P."/>
            <person name="Chovatia M."/>
            <person name="Cooper J."/>
            <person name="Damon W."/>
            <person name="Desjardin D."/>
            <person name="Finy P."/>
            <person name="Geml J."/>
            <person name="Haridas S."/>
            <person name="Hughes K."/>
            <person name="Justo A."/>
            <person name="Karasinski D."/>
            <person name="Kautmanova I."/>
            <person name="Kiss B."/>
            <person name="Kocsube S."/>
            <person name="Kotiranta H."/>
            <person name="LaButti K.M."/>
            <person name="Lechner B.E."/>
            <person name="Liimatainen K."/>
            <person name="Lipzen A."/>
            <person name="Lukacs Z."/>
            <person name="Mihaltcheva S."/>
            <person name="Morgado L.N."/>
            <person name="Niskanen T."/>
            <person name="Noordeloos M.E."/>
            <person name="Ohm R.A."/>
            <person name="Ortiz-Santana B."/>
            <person name="Ovrebo C."/>
            <person name="Racz N."/>
            <person name="Riley R."/>
            <person name="Savchenko A."/>
            <person name="Shiryaev A."/>
            <person name="Soop K."/>
            <person name="Spirin V."/>
            <person name="Szebenyi C."/>
            <person name="Tomsovsky M."/>
            <person name="Tulloss R.E."/>
            <person name="Uehling J."/>
            <person name="Grigoriev I.V."/>
            <person name="Vagvolgyi C."/>
            <person name="Papp T."/>
            <person name="Martin F.M."/>
            <person name="Miettinen O."/>
            <person name="Hibbett D.S."/>
            <person name="Nagy L.G."/>
        </authorList>
    </citation>
    <scope>NUCLEOTIDE SEQUENCE [LARGE SCALE GENOMIC DNA]</scope>
    <source>
        <strain evidence="13 14">FP101781</strain>
    </source>
</reference>
<dbReference type="SMART" id="SM00155">
    <property type="entry name" value="PLDc"/>
    <property type="match status" value="2"/>
</dbReference>
<dbReference type="PANTHER" id="PTHR18896">
    <property type="entry name" value="PHOSPHOLIPASE D"/>
    <property type="match status" value="1"/>
</dbReference>
<feature type="compositionally biased region" description="Basic and acidic residues" evidence="11">
    <location>
        <begin position="1581"/>
        <end position="1593"/>
    </location>
</feature>
<keyword evidence="6" id="KW-0442">Lipid degradation</keyword>
<evidence type="ECO:0000256" key="2">
    <source>
        <dbReference type="ARBA" id="ARBA00008664"/>
    </source>
</evidence>
<feature type="region of interest" description="Disordered" evidence="11">
    <location>
        <begin position="1561"/>
        <end position="1667"/>
    </location>
</feature>
<protein>
    <recommendedName>
        <fullName evidence="9">Phospholipase D1</fullName>
        <ecNumber evidence="3">3.1.4.4</ecNumber>
    </recommendedName>
    <alternativeName>
        <fullName evidence="8">Choline phosphatase 1</fullName>
    </alternativeName>
    <alternativeName>
        <fullName evidence="10">Phosphatidylcholine-hydrolyzing phospholipase D1</fullName>
    </alternativeName>
</protein>
<feature type="compositionally biased region" description="Low complexity" evidence="11">
    <location>
        <begin position="272"/>
        <end position="281"/>
    </location>
</feature>
<dbReference type="PANTHER" id="PTHR18896:SF76">
    <property type="entry name" value="PHOSPHOLIPASE"/>
    <property type="match status" value="1"/>
</dbReference>
<comment type="catalytic activity">
    <reaction evidence="1">
        <text>a 1,2-diacyl-sn-glycero-3-phosphocholine + H2O = a 1,2-diacyl-sn-glycero-3-phosphate + choline + H(+)</text>
        <dbReference type="Rhea" id="RHEA:14445"/>
        <dbReference type="ChEBI" id="CHEBI:15354"/>
        <dbReference type="ChEBI" id="CHEBI:15377"/>
        <dbReference type="ChEBI" id="CHEBI:15378"/>
        <dbReference type="ChEBI" id="CHEBI:57643"/>
        <dbReference type="ChEBI" id="CHEBI:58608"/>
        <dbReference type="EC" id="3.1.4.4"/>
    </reaction>
</comment>
<feature type="compositionally biased region" description="Basic and acidic residues" evidence="11">
    <location>
        <begin position="1561"/>
        <end position="1571"/>
    </location>
</feature>
<dbReference type="Proteomes" id="UP000298030">
    <property type="component" value="Unassembled WGS sequence"/>
</dbReference>
<comment type="similarity">
    <text evidence="2">Belongs to the phospholipase D family.</text>
</comment>
<keyword evidence="5" id="KW-0378">Hydrolase</keyword>
<evidence type="ECO:0000256" key="1">
    <source>
        <dbReference type="ARBA" id="ARBA00000798"/>
    </source>
</evidence>
<keyword evidence="7" id="KW-0443">Lipid metabolism</keyword>
<feature type="region of interest" description="Disordered" evidence="11">
    <location>
        <begin position="122"/>
        <end position="296"/>
    </location>
</feature>
<evidence type="ECO:0000313" key="14">
    <source>
        <dbReference type="Proteomes" id="UP000298030"/>
    </source>
</evidence>
<dbReference type="OrthoDB" id="14911at2759"/>
<feature type="compositionally biased region" description="Basic and acidic residues" evidence="11">
    <location>
        <begin position="750"/>
        <end position="774"/>
    </location>
</feature>
<gene>
    <name evidence="13" type="ORF">FA13DRAFT_1723942</name>
</gene>
<dbReference type="SUPFAM" id="SSF56024">
    <property type="entry name" value="Phospholipase D/nuclease"/>
    <property type="match status" value="2"/>
</dbReference>
<keyword evidence="4" id="KW-0677">Repeat</keyword>
<feature type="compositionally biased region" description="Basic and acidic residues" evidence="11">
    <location>
        <begin position="887"/>
        <end position="919"/>
    </location>
</feature>
<dbReference type="EC" id="3.1.4.4" evidence="3"/>
<keyword evidence="14" id="KW-1185">Reference proteome</keyword>
<feature type="compositionally biased region" description="Polar residues" evidence="11">
    <location>
        <begin position="68"/>
        <end position="80"/>
    </location>
</feature>
<proteinExistence type="inferred from homology"/>
<name>A0A4Y7U0E3_COPMI</name>
<evidence type="ECO:0000256" key="11">
    <source>
        <dbReference type="SAM" id="MobiDB-lite"/>
    </source>
</evidence>
<dbReference type="InterPro" id="IPR001736">
    <property type="entry name" value="PLipase_D/transphosphatidylase"/>
</dbReference>
<comment type="caution">
    <text evidence="13">The sequence shown here is derived from an EMBL/GenBank/DDBJ whole genome shotgun (WGS) entry which is preliminary data.</text>
</comment>
<evidence type="ECO:0000259" key="12">
    <source>
        <dbReference type="PROSITE" id="PS50035"/>
    </source>
</evidence>
<dbReference type="FunFam" id="3.30.870.10:FF:000011">
    <property type="entry name" value="Phospholipase"/>
    <property type="match status" value="1"/>
</dbReference>
<evidence type="ECO:0000256" key="3">
    <source>
        <dbReference type="ARBA" id="ARBA00012027"/>
    </source>
</evidence>
<evidence type="ECO:0000256" key="6">
    <source>
        <dbReference type="ARBA" id="ARBA00022963"/>
    </source>
</evidence>
<dbReference type="EMBL" id="QPFP01000001">
    <property type="protein sequence ID" value="TEB39734.1"/>
    <property type="molecule type" value="Genomic_DNA"/>
</dbReference>
<feature type="compositionally biased region" description="Low complexity" evidence="11">
    <location>
        <begin position="798"/>
        <end position="808"/>
    </location>
</feature>
<feature type="region of interest" description="Disordered" evidence="11">
    <location>
        <begin position="24"/>
        <end position="85"/>
    </location>
</feature>
<dbReference type="CDD" id="cd09141">
    <property type="entry name" value="PLDc_vPLD1_2_yPLD_like_2"/>
    <property type="match status" value="1"/>
</dbReference>
<dbReference type="GO" id="GO:0009395">
    <property type="term" value="P:phospholipid catabolic process"/>
    <property type="evidence" value="ECO:0007669"/>
    <property type="project" value="TreeGrafter"/>
</dbReference>
<feature type="region of interest" description="Disordered" evidence="11">
    <location>
        <begin position="1742"/>
        <end position="1812"/>
    </location>
</feature>
<feature type="domain" description="PLD phosphodiesterase" evidence="12">
    <location>
        <begin position="1384"/>
        <end position="1411"/>
    </location>
</feature>
<organism evidence="13 14">
    <name type="scientific">Coprinellus micaceus</name>
    <name type="common">Glistening ink-cap mushroom</name>
    <name type="synonym">Coprinus micaceus</name>
    <dbReference type="NCBI Taxonomy" id="71717"/>
    <lineage>
        <taxon>Eukaryota</taxon>
        <taxon>Fungi</taxon>
        <taxon>Dikarya</taxon>
        <taxon>Basidiomycota</taxon>
        <taxon>Agaricomycotina</taxon>
        <taxon>Agaricomycetes</taxon>
        <taxon>Agaricomycetidae</taxon>
        <taxon>Agaricales</taxon>
        <taxon>Agaricineae</taxon>
        <taxon>Psathyrellaceae</taxon>
        <taxon>Coprinellus</taxon>
    </lineage>
</organism>
<feature type="compositionally biased region" description="Basic and acidic residues" evidence="11">
    <location>
        <begin position="165"/>
        <end position="183"/>
    </location>
</feature>
<evidence type="ECO:0000256" key="4">
    <source>
        <dbReference type="ARBA" id="ARBA00022737"/>
    </source>
</evidence>